<evidence type="ECO:0000313" key="1">
    <source>
        <dbReference type="EMBL" id="KAK4886159.1"/>
    </source>
</evidence>
<dbReference type="Proteomes" id="UP001353858">
    <property type="component" value="Unassembled WGS sequence"/>
</dbReference>
<keyword evidence="2" id="KW-1185">Reference proteome</keyword>
<organism evidence="1 2">
    <name type="scientific">Aquatica leii</name>
    <dbReference type="NCBI Taxonomy" id="1421715"/>
    <lineage>
        <taxon>Eukaryota</taxon>
        <taxon>Metazoa</taxon>
        <taxon>Ecdysozoa</taxon>
        <taxon>Arthropoda</taxon>
        <taxon>Hexapoda</taxon>
        <taxon>Insecta</taxon>
        <taxon>Pterygota</taxon>
        <taxon>Neoptera</taxon>
        <taxon>Endopterygota</taxon>
        <taxon>Coleoptera</taxon>
        <taxon>Polyphaga</taxon>
        <taxon>Elateriformia</taxon>
        <taxon>Elateroidea</taxon>
        <taxon>Lampyridae</taxon>
        <taxon>Luciolinae</taxon>
        <taxon>Aquatica</taxon>
    </lineage>
</organism>
<comment type="caution">
    <text evidence="1">The sequence shown here is derived from an EMBL/GenBank/DDBJ whole genome shotgun (WGS) entry which is preliminary data.</text>
</comment>
<gene>
    <name evidence="1" type="ORF">RN001_002430</name>
</gene>
<proteinExistence type="predicted"/>
<name>A0AAN7Q5A7_9COLE</name>
<dbReference type="AlphaFoldDB" id="A0AAN7Q5A7"/>
<protein>
    <submittedName>
        <fullName evidence="1">Uncharacterized protein</fullName>
    </submittedName>
</protein>
<sequence length="231" mass="26470">MSDSDESFNNDDVEEVLRDIEGEAGDIVKNLLEICSYQNNCIQYWLLLHLVMPGNRLNSQSRETVIHLMAYFQKEKENGGPLEPVNSVQDRVAIALNISKRTVCSIKREKIENPVLSSPGKKRPRIKTKTTDMPETLKMKIRNCLYNMYKDKKQVTVSTLNHNLKSNEIVNISNTSLKIVLNDLGFKFKKDDNHRVLMEKLHIAWTVRGSVLTGLLNFNRREGQDVAVVIE</sequence>
<accession>A0AAN7Q5A7</accession>
<evidence type="ECO:0000313" key="2">
    <source>
        <dbReference type="Proteomes" id="UP001353858"/>
    </source>
</evidence>
<dbReference type="EMBL" id="JARPUR010000001">
    <property type="protein sequence ID" value="KAK4886159.1"/>
    <property type="molecule type" value="Genomic_DNA"/>
</dbReference>
<reference evidence="2" key="1">
    <citation type="submission" date="2023-01" db="EMBL/GenBank/DDBJ databases">
        <title>Key to firefly adult light organ development and bioluminescence: homeobox transcription factors regulate luciferase expression and transportation to peroxisome.</title>
        <authorList>
            <person name="Fu X."/>
        </authorList>
    </citation>
    <scope>NUCLEOTIDE SEQUENCE [LARGE SCALE GENOMIC DNA]</scope>
</reference>